<proteinExistence type="predicted"/>
<accession>A0A9P6FNV0</accession>
<evidence type="ECO:0000256" key="2">
    <source>
        <dbReference type="SAM" id="MobiDB-lite"/>
    </source>
</evidence>
<dbReference type="Proteomes" id="UP000780801">
    <property type="component" value="Unassembled WGS sequence"/>
</dbReference>
<dbReference type="Pfam" id="PF18107">
    <property type="entry name" value="HTH_ABP1_N"/>
    <property type="match status" value="1"/>
</dbReference>
<reference evidence="4" key="1">
    <citation type="journal article" date="2020" name="Fungal Divers.">
        <title>Resolving the Mortierellaceae phylogeny through synthesis of multi-gene phylogenetics and phylogenomics.</title>
        <authorList>
            <person name="Vandepol N."/>
            <person name="Liber J."/>
            <person name="Desiro A."/>
            <person name="Na H."/>
            <person name="Kennedy M."/>
            <person name="Barry K."/>
            <person name="Grigoriev I.V."/>
            <person name="Miller A.N."/>
            <person name="O'Donnell K."/>
            <person name="Stajich J.E."/>
            <person name="Bonito G."/>
        </authorList>
    </citation>
    <scope>NUCLEOTIDE SEQUENCE</scope>
    <source>
        <strain evidence="4">KOD1015</strain>
    </source>
</reference>
<evidence type="ECO:0000256" key="1">
    <source>
        <dbReference type="ARBA" id="ARBA00023125"/>
    </source>
</evidence>
<keyword evidence="5" id="KW-1185">Reference proteome</keyword>
<dbReference type="InterPro" id="IPR009057">
    <property type="entry name" value="Homeodomain-like_sf"/>
</dbReference>
<organism evidence="4 5">
    <name type="scientific">Lunasporangiospora selenospora</name>
    <dbReference type="NCBI Taxonomy" id="979761"/>
    <lineage>
        <taxon>Eukaryota</taxon>
        <taxon>Fungi</taxon>
        <taxon>Fungi incertae sedis</taxon>
        <taxon>Mucoromycota</taxon>
        <taxon>Mortierellomycotina</taxon>
        <taxon>Mortierellomycetes</taxon>
        <taxon>Mortierellales</taxon>
        <taxon>Mortierellaceae</taxon>
        <taxon>Lunasporangiospora</taxon>
    </lineage>
</organism>
<feature type="region of interest" description="Disordered" evidence="2">
    <location>
        <begin position="164"/>
        <end position="190"/>
    </location>
</feature>
<dbReference type="InterPro" id="IPR041188">
    <property type="entry name" value="HTH_ABP1_N"/>
</dbReference>
<dbReference type="GO" id="GO:0003677">
    <property type="term" value="F:DNA binding"/>
    <property type="evidence" value="ECO:0007669"/>
    <property type="project" value="UniProtKB-KW"/>
</dbReference>
<feature type="compositionally biased region" description="Polar residues" evidence="2">
    <location>
        <begin position="206"/>
        <end position="223"/>
    </location>
</feature>
<dbReference type="InterPro" id="IPR006600">
    <property type="entry name" value="HTH_CenpB_DNA-bd_dom"/>
</dbReference>
<dbReference type="AlphaFoldDB" id="A0A9P6FNV0"/>
<name>A0A9P6FNV0_9FUNG</name>
<dbReference type="PROSITE" id="PS51253">
    <property type="entry name" value="HTH_CENPB"/>
    <property type="match status" value="1"/>
</dbReference>
<feature type="domain" description="HTH CENPB-type" evidence="3">
    <location>
        <begin position="73"/>
        <end position="164"/>
    </location>
</feature>
<dbReference type="OrthoDB" id="125347at2759"/>
<evidence type="ECO:0000259" key="3">
    <source>
        <dbReference type="PROSITE" id="PS51253"/>
    </source>
</evidence>
<gene>
    <name evidence="4" type="ORF">BGW38_004807</name>
</gene>
<dbReference type="SUPFAM" id="SSF46689">
    <property type="entry name" value="Homeodomain-like"/>
    <property type="match status" value="2"/>
</dbReference>
<dbReference type="Pfam" id="PF03221">
    <property type="entry name" value="HTH_Tnp_Tc5"/>
    <property type="match status" value="1"/>
</dbReference>
<keyword evidence="1" id="KW-0238">DNA-binding</keyword>
<protein>
    <recommendedName>
        <fullName evidence="3">HTH CENPB-type domain-containing protein</fullName>
    </recommendedName>
</protein>
<dbReference type="EMBL" id="JAABOA010003060">
    <property type="protein sequence ID" value="KAF9579090.1"/>
    <property type="molecule type" value="Genomic_DNA"/>
</dbReference>
<dbReference type="Gene3D" id="1.10.10.60">
    <property type="entry name" value="Homeodomain-like"/>
    <property type="match status" value="2"/>
</dbReference>
<comment type="caution">
    <text evidence="4">The sequence shown here is derived from an EMBL/GenBank/DDBJ whole genome shotgun (WGS) entry which is preliminary data.</text>
</comment>
<feature type="compositionally biased region" description="Polar residues" evidence="2">
    <location>
        <begin position="178"/>
        <end position="187"/>
    </location>
</feature>
<feature type="compositionally biased region" description="Polar residues" evidence="2">
    <location>
        <begin position="245"/>
        <end position="259"/>
    </location>
</feature>
<evidence type="ECO:0000313" key="5">
    <source>
        <dbReference type="Proteomes" id="UP000780801"/>
    </source>
</evidence>
<sequence>MAKAKNIKGITHEQRYFLCLQKQRCPGMKQAELAVWFEDKFAISISQPTISHSLKHSVMILSQGLDTPGIEAKRVRKRPVRHPELEQRIFEWVKAQQETIEQQRTRLERVSGSVELKDQVEPITGPSIIREAKRIAKEMNSVSTVFGSAWLSRFKTRYRIQPVPRSQHHPQHLCIVPTPQSSHSDASIESERASLPADLTKGFRVQPSSCNIYPSPQNGSMSANPHRPNRSWIQRKPNVLPQQPCDLNSAQQGLSETTE</sequence>
<evidence type="ECO:0000313" key="4">
    <source>
        <dbReference type="EMBL" id="KAF9579090.1"/>
    </source>
</evidence>
<feature type="region of interest" description="Disordered" evidence="2">
    <location>
        <begin position="206"/>
        <end position="259"/>
    </location>
</feature>
<feature type="non-terminal residue" evidence="4">
    <location>
        <position position="259"/>
    </location>
</feature>